<proteinExistence type="predicted"/>
<dbReference type="AlphaFoldDB" id="A0A0F9CQC2"/>
<sequence>ARAAAGAATWDAARDAAWDAAGAAAGAAARDAAWDAAWAAEKKWQTKRLFDYNIVLIAGPVFPHEVVGYSGGAKYFFPGICGEELLNFFHWMGALITIPRIIGVKDTPVRAMLHQAMDMLDMEKWALSMVVEGDDLAGVYFGTVPRSWSAAVELSEQVHIIHTPRPYDSVLSRAPEMYDDLWTGGKCMYKLECVVADGGELIIYAPHITEISITHGEVIEEVGYHTRDYFLGQWDRFKHHPWGVLAHSTHVRGIGTYDDGVENCRVKVTLATGIPEQLCRQVNMGYRDPATIDPGQWEQSPQRLYVPRAGEMLYRLSDPPDWQVAGSH</sequence>
<dbReference type="InterPro" id="IPR018657">
    <property type="entry name" value="LarA-like_N"/>
</dbReference>
<evidence type="ECO:0000259" key="1">
    <source>
        <dbReference type="Pfam" id="PF09861"/>
    </source>
</evidence>
<dbReference type="Gene3D" id="3.90.226.30">
    <property type="match status" value="1"/>
</dbReference>
<dbReference type="Gene3D" id="3.40.50.11440">
    <property type="match status" value="1"/>
</dbReference>
<dbReference type="GO" id="GO:0050043">
    <property type="term" value="F:lactate racemase activity"/>
    <property type="evidence" value="ECO:0007669"/>
    <property type="project" value="InterPro"/>
</dbReference>
<dbReference type="PANTHER" id="PTHR33171:SF17">
    <property type="entry name" value="LARA-LIKE N-TERMINAL DOMAIN-CONTAINING PROTEIN"/>
    <property type="match status" value="1"/>
</dbReference>
<gene>
    <name evidence="2" type="ORF">LCGC14_2639030</name>
</gene>
<comment type="caution">
    <text evidence="2">The sequence shown here is derived from an EMBL/GenBank/DDBJ whole genome shotgun (WGS) entry which is preliminary data.</text>
</comment>
<feature type="domain" description="LarA-like N-terminal" evidence="1">
    <location>
        <begin position="47"/>
        <end position="92"/>
    </location>
</feature>
<dbReference type="InterPro" id="IPR043166">
    <property type="entry name" value="LarA-like_C"/>
</dbReference>
<accession>A0A0F9CQC2</accession>
<protein>
    <recommendedName>
        <fullName evidence="1">LarA-like N-terminal domain-containing protein</fullName>
    </recommendedName>
</protein>
<evidence type="ECO:0000313" key="2">
    <source>
        <dbReference type="EMBL" id="KKK98811.1"/>
    </source>
</evidence>
<reference evidence="2" key="1">
    <citation type="journal article" date="2015" name="Nature">
        <title>Complex archaea that bridge the gap between prokaryotes and eukaryotes.</title>
        <authorList>
            <person name="Spang A."/>
            <person name="Saw J.H."/>
            <person name="Jorgensen S.L."/>
            <person name="Zaremba-Niedzwiedzka K."/>
            <person name="Martijn J."/>
            <person name="Lind A.E."/>
            <person name="van Eijk R."/>
            <person name="Schleper C."/>
            <person name="Guy L."/>
            <person name="Ettema T.J."/>
        </authorList>
    </citation>
    <scope>NUCLEOTIDE SEQUENCE</scope>
</reference>
<name>A0A0F9CQC2_9ZZZZ</name>
<feature type="non-terminal residue" evidence="2">
    <location>
        <position position="1"/>
    </location>
</feature>
<dbReference type="EMBL" id="LAZR01045463">
    <property type="protein sequence ID" value="KKK98811.1"/>
    <property type="molecule type" value="Genomic_DNA"/>
</dbReference>
<dbReference type="PANTHER" id="PTHR33171">
    <property type="entry name" value="LAR_N DOMAIN-CONTAINING PROTEIN"/>
    <property type="match status" value="1"/>
</dbReference>
<dbReference type="Pfam" id="PF09861">
    <property type="entry name" value="Lar_N"/>
    <property type="match status" value="1"/>
</dbReference>
<organism evidence="2">
    <name type="scientific">marine sediment metagenome</name>
    <dbReference type="NCBI Taxonomy" id="412755"/>
    <lineage>
        <taxon>unclassified sequences</taxon>
        <taxon>metagenomes</taxon>
        <taxon>ecological metagenomes</taxon>
    </lineage>
</organism>
<dbReference type="InterPro" id="IPR048068">
    <property type="entry name" value="LarA-like"/>
</dbReference>